<evidence type="ECO:0000256" key="3">
    <source>
        <dbReference type="ARBA" id="ARBA00022801"/>
    </source>
</evidence>
<keyword evidence="6" id="KW-0742">SOS response</keyword>
<dbReference type="Gene3D" id="2.10.109.10">
    <property type="entry name" value="Umud Fragment, subunit A"/>
    <property type="match status" value="1"/>
</dbReference>
<evidence type="ECO:0000256" key="1">
    <source>
        <dbReference type="ARBA" id="ARBA00007484"/>
    </source>
</evidence>
<dbReference type="InterPro" id="IPR039418">
    <property type="entry name" value="LexA-like"/>
</dbReference>
<dbReference type="CDD" id="cd06529">
    <property type="entry name" value="S24_LexA-like"/>
    <property type="match status" value="1"/>
</dbReference>
<evidence type="ECO:0000256" key="7">
    <source>
        <dbReference type="RuleBase" id="RU003991"/>
    </source>
</evidence>
<evidence type="ECO:0000259" key="8">
    <source>
        <dbReference type="Pfam" id="PF00717"/>
    </source>
</evidence>
<keyword evidence="4 7" id="KW-0068">Autocatalytic cleavage</keyword>
<dbReference type="InterPro" id="IPR036286">
    <property type="entry name" value="LexA/Signal_pep-like_sf"/>
</dbReference>
<dbReference type="GO" id="GO:0006281">
    <property type="term" value="P:DNA repair"/>
    <property type="evidence" value="ECO:0007669"/>
    <property type="project" value="UniProtKB-KW"/>
</dbReference>
<evidence type="ECO:0000256" key="4">
    <source>
        <dbReference type="ARBA" id="ARBA00022813"/>
    </source>
</evidence>
<organism evidence="9 10">
    <name type="scientific">Rhodanobacter denitrificans</name>
    <dbReference type="NCBI Taxonomy" id="666685"/>
    <lineage>
        <taxon>Bacteria</taxon>
        <taxon>Pseudomonadati</taxon>
        <taxon>Pseudomonadota</taxon>
        <taxon>Gammaproteobacteria</taxon>
        <taxon>Lysobacterales</taxon>
        <taxon>Rhodanobacteraceae</taxon>
        <taxon>Rhodanobacter</taxon>
    </lineage>
</organism>
<dbReference type="NCBIfam" id="NF007621">
    <property type="entry name" value="PRK10276.1"/>
    <property type="match status" value="1"/>
</dbReference>
<evidence type="ECO:0000256" key="2">
    <source>
        <dbReference type="ARBA" id="ARBA00022763"/>
    </source>
</evidence>
<dbReference type="GO" id="GO:0016787">
    <property type="term" value="F:hydrolase activity"/>
    <property type="evidence" value="ECO:0007669"/>
    <property type="project" value="UniProtKB-KW"/>
</dbReference>
<dbReference type="InterPro" id="IPR006197">
    <property type="entry name" value="Peptidase_S24_LexA"/>
</dbReference>
<dbReference type="eggNOG" id="COG1974">
    <property type="taxonomic scope" value="Bacteria"/>
</dbReference>
<dbReference type="STRING" id="666685.R2APBS1_1656"/>
<evidence type="ECO:0000313" key="10">
    <source>
        <dbReference type="Proteomes" id="UP000011859"/>
    </source>
</evidence>
<sequence>MVTSLLERLKKPEEYDWVEPMGQAYGDGLPLSMFPEIQCGFPSPASDYEETLSLEDVVIDSRHKEATYLVKAKGHSMVGAGIFDGDTLVVDRAQTPRKNGGSIVVAVVQGKATCKRLMFKPDGTPYLASENPHFENRVVAEGDEFELWGVVRYCLHALL</sequence>
<dbReference type="Proteomes" id="UP000011859">
    <property type="component" value="Chromosome"/>
</dbReference>
<evidence type="ECO:0000256" key="6">
    <source>
        <dbReference type="ARBA" id="ARBA00023236"/>
    </source>
</evidence>
<name>M4NGK2_9GAMM</name>
<dbReference type="PANTHER" id="PTHR33516:SF2">
    <property type="entry name" value="LEXA REPRESSOR-RELATED"/>
    <property type="match status" value="1"/>
</dbReference>
<comment type="similarity">
    <text evidence="1 7">Belongs to the peptidase S24 family.</text>
</comment>
<dbReference type="InterPro" id="IPR015927">
    <property type="entry name" value="Peptidase_S24_S26A/B/C"/>
</dbReference>
<dbReference type="InterPro" id="IPR050077">
    <property type="entry name" value="LexA_repressor"/>
</dbReference>
<dbReference type="PRINTS" id="PR00726">
    <property type="entry name" value="LEXASERPTASE"/>
</dbReference>
<dbReference type="AlphaFoldDB" id="M4NGK2"/>
<proteinExistence type="inferred from homology"/>
<evidence type="ECO:0000313" key="9">
    <source>
        <dbReference type="EMBL" id="AGG88788.1"/>
    </source>
</evidence>
<dbReference type="Pfam" id="PF00717">
    <property type="entry name" value="Peptidase_S24"/>
    <property type="match status" value="1"/>
</dbReference>
<keyword evidence="2" id="KW-0227">DNA damage</keyword>
<keyword evidence="10" id="KW-1185">Reference proteome</keyword>
<dbReference type="HOGENOM" id="CLU_066192_0_4_6"/>
<dbReference type="PANTHER" id="PTHR33516">
    <property type="entry name" value="LEXA REPRESSOR"/>
    <property type="match status" value="1"/>
</dbReference>
<dbReference type="SUPFAM" id="SSF51306">
    <property type="entry name" value="LexA/Signal peptidase"/>
    <property type="match status" value="1"/>
</dbReference>
<feature type="domain" description="Peptidase S24/S26A/S26B/S26C" evidence="8">
    <location>
        <begin position="36"/>
        <end position="151"/>
    </location>
</feature>
<evidence type="ECO:0000256" key="5">
    <source>
        <dbReference type="ARBA" id="ARBA00023204"/>
    </source>
</evidence>
<dbReference type="GO" id="GO:0006355">
    <property type="term" value="P:regulation of DNA-templated transcription"/>
    <property type="evidence" value="ECO:0007669"/>
    <property type="project" value="InterPro"/>
</dbReference>
<dbReference type="RefSeq" id="WP_015447544.1">
    <property type="nucleotide sequence ID" value="NC_020541.1"/>
</dbReference>
<keyword evidence="5" id="KW-0234">DNA repair</keyword>
<dbReference type="GO" id="GO:0003677">
    <property type="term" value="F:DNA binding"/>
    <property type="evidence" value="ECO:0007669"/>
    <property type="project" value="InterPro"/>
</dbReference>
<keyword evidence="3 7" id="KW-0378">Hydrolase</keyword>
<reference evidence="9 10" key="1">
    <citation type="submission" date="2012-04" db="EMBL/GenBank/DDBJ databases">
        <title>Complete genome of Rhodanobacter sp. 2APBS1.</title>
        <authorList>
            <consortium name="US DOE Joint Genome Institute"/>
            <person name="Huntemann M."/>
            <person name="Wei C.-L."/>
            <person name="Han J."/>
            <person name="Detter J.C."/>
            <person name="Han C."/>
            <person name="Tapia R."/>
            <person name="Munk A.C.C."/>
            <person name="Chen A."/>
            <person name="Krypides N."/>
            <person name="Mavromatis K."/>
            <person name="Markowitz V."/>
            <person name="Szeto E."/>
            <person name="Ivanova N."/>
            <person name="Mikhailova N."/>
            <person name="Ovchinnikova G."/>
            <person name="Pagani I."/>
            <person name="Pati A."/>
            <person name="Goodwin L."/>
            <person name="Peters L."/>
            <person name="Pitluck S."/>
            <person name="Woyke T."/>
            <person name="Prakash O."/>
            <person name="Elkins J."/>
            <person name="Brown S."/>
            <person name="Palumbo A."/>
            <person name="Hemme C."/>
            <person name="Zhou J."/>
            <person name="Watson D."/>
            <person name="Jardine P."/>
            <person name="Kostka J."/>
            <person name="Green S."/>
        </authorList>
    </citation>
    <scope>NUCLEOTIDE SEQUENCE [LARGE SCALE GENOMIC DNA]</scope>
    <source>
        <strain evidence="9 10">2APBS1</strain>
    </source>
</reference>
<dbReference type="KEGG" id="rhd:R2APBS1_1656"/>
<dbReference type="GO" id="GO:0009432">
    <property type="term" value="P:SOS response"/>
    <property type="evidence" value="ECO:0007669"/>
    <property type="project" value="UniProtKB-KW"/>
</dbReference>
<dbReference type="EMBL" id="CP003470">
    <property type="protein sequence ID" value="AGG88788.1"/>
    <property type="molecule type" value="Genomic_DNA"/>
</dbReference>
<gene>
    <name evidence="9" type="ORF">R2APBS1_1656</name>
</gene>
<accession>M4NGK2</accession>
<protein>
    <submittedName>
        <fullName evidence="9">SOS response UmuD protein</fullName>
    </submittedName>
</protein>